<name>A0A1Z5RL27_SORBI</name>
<gene>
    <name evidence="5" type="ORF">SORBI_3004G024300</name>
</gene>
<dbReference type="eggNOG" id="KOG1674">
    <property type="taxonomic scope" value="Eukaryota"/>
</dbReference>
<keyword evidence="3" id="KW-0131">Cell cycle</keyword>
<dbReference type="InterPro" id="IPR013922">
    <property type="entry name" value="Cyclin_PHO80-like"/>
</dbReference>
<evidence type="ECO:0000313" key="5">
    <source>
        <dbReference type="EMBL" id="OQU84271.1"/>
    </source>
</evidence>
<dbReference type="GO" id="GO:0019901">
    <property type="term" value="F:protein kinase binding"/>
    <property type="evidence" value="ECO:0007669"/>
    <property type="project" value="InterPro"/>
</dbReference>
<dbReference type="PANTHER" id="PTHR15615:SF68">
    <property type="entry name" value="OS02G0125400 PROTEIN"/>
    <property type="match status" value="1"/>
</dbReference>
<dbReference type="STRING" id="4558.A0A1Z5RL27"/>
<reference evidence="5 6" key="1">
    <citation type="journal article" date="2009" name="Nature">
        <title>The Sorghum bicolor genome and the diversification of grasses.</title>
        <authorList>
            <person name="Paterson A.H."/>
            <person name="Bowers J.E."/>
            <person name="Bruggmann R."/>
            <person name="Dubchak I."/>
            <person name="Grimwood J."/>
            <person name="Gundlach H."/>
            <person name="Haberer G."/>
            <person name="Hellsten U."/>
            <person name="Mitros T."/>
            <person name="Poliakov A."/>
            <person name="Schmutz J."/>
            <person name="Spannagl M."/>
            <person name="Tang H."/>
            <person name="Wang X."/>
            <person name="Wicker T."/>
            <person name="Bharti A.K."/>
            <person name="Chapman J."/>
            <person name="Feltus F.A."/>
            <person name="Gowik U."/>
            <person name="Grigoriev I.V."/>
            <person name="Lyons E."/>
            <person name="Maher C.A."/>
            <person name="Martis M."/>
            <person name="Narechania A."/>
            <person name="Otillar R.P."/>
            <person name="Penning B.W."/>
            <person name="Salamov A.A."/>
            <person name="Wang Y."/>
            <person name="Zhang L."/>
            <person name="Carpita N.C."/>
            <person name="Freeling M."/>
            <person name="Gingle A.R."/>
            <person name="Hash C.T."/>
            <person name="Keller B."/>
            <person name="Klein P."/>
            <person name="Kresovich S."/>
            <person name="McCann M.C."/>
            <person name="Ming R."/>
            <person name="Peterson D.G."/>
            <person name="Mehboob-ur-Rahman"/>
            <person name="Ware D."/>
            <person name="Westhoff P."/>
            <person name="Mayer K.F."/>
            <person name="Messing J."/>
            <person name="Rokhsar D.S."/>
        </authorList>
    </citation>
    <scope>NUCLEOTIDE SEQUENCE [LARGE SCALE GENOMIC DNA]</scope>
    <source>
        <strain evidence="6">cv. BTx623</strain>
    </source>
</reference>
<evidence type="ECO:0000256" key="3">
    <source>
        <dbReference type="ARBA" id="ARBA00023306"/>
    </source>
</evidence>
<dbReference type="EMBL" id="CM000763">
    <property type="protein sequence ID" value="OQU84271.1"/>
    <property type="molecule type" value="Genomic_DNA"/>
</dbReference>
<dbReference type="InterPro" id="IPR036915">
    <property type="entry name" value="Cyclin-like_sf"/>
</dbReference>
<keyword evidence="2" id="KW-0132">Cell division</keyword>
<feature type="compositionally biased region" description="Pro residues" evidence="4">
    <location>
        <begin position="115"/>
        <end position="126"/>
    </location>
</feature>
<reference evidence="6" key="2">
    <citation type="journal article" date="2018" name="Plant J.">
        <title>The Sorghum bicolor reference genome: improved assembly, gene annotations, a transcriptome atlas, and signatures of genome organization.</title>
        <authorList>
            <person name="McCormick R.F."/>
            <person name="Truong S.K."/>
            <person name="Sreedasyam A."/>
            <person name="Jenkins J."/>
            <person name="Shu S."/>
            <person name="Sims D."/>
            <person name="Kennedy M."/>
            <person name="Amirebrahimi M."/>
            <person name="Weers B.D."/>
            <person name="McKinley B."/>
            <person name="Mattison A."/>
            <person name="Morishige D.T."/>
            <person name="Grimwood J."/>
            <person name="Schmutz J."/>
            <person name="Mullet J.E."/>
        </authorList>
    </citation>
    <scope>NUCLEOTIDE SEQUENCE [LARGE SCALE GENOMIC DNA]</scope>
    <source>
        <strain evidence="6">cv. BTx623</strain>
    </source>
</reference>
<dbReference type="SUPFAM" id="SSF47954">
    <property type="entry name" value="Cyclin-like"/>
    <property type="match status" value="1"/>
</dbReference>
<evidence type="ECO:0000256" key="4">
    <source>
        <dbReference type="SAM" id="MobiDB-lite"/>
    </source>
</evidence>
<dbReference type="PANTHER" id="PTHR15615">
    <property type="match status" value="1"/>
</dbReference>
<keyword evidence="6" id="KW-1185">Reference proteome</keyword>
<dbReference type="OrthoDB" id="337735at2759"/>
<evidence type="ECO:0008006" key="7">
    <source>
        <dbReference type="Google" id="ProtNLM"/>
    </source>
</evidence>
<sequence>MFAAALRTRDTTLTQHIKINPCMIINSSEIRGASLPHHQTKGALSLSLRLRNTEAENPQHENSSPHPCRRANVAAGRSAVALPLPAHHATSHQPPASLDLLLPVPGSRHSLIPSPGTPETPTPSLTPPARAMEPPSPSPRSSRNKAAAAPRVVSVLAGLLERAAERGDAEGAAAAASSAEVVVFRGRALPGIPVRRYVERIYRYAGCSPACFVVAYVYLDRLARGRDADDEEGGGGQEAAAVVGIDSYTVHRLLITSVLVAAKFMDDRHYNNAYFARVGGVEVSEMNALELRLLFALRFRLNVDPDTFARYCAALECHIVMADDPAVVALPLMPPSPAVSEDDYDGAAATKAEKGSAAAAAAAGGSAVPVVESRHHHRRAVVQIMTTAQ</sequence>
<dbReference type="InParanoid" id="A0A1Z5RL27"/>
<dbReference type="Gramene" id="OQU84271">
    <property type="protein sequence ID" value="OQU84271"/>
    <property type="gene ID" value="SORBI_3004G024300"/>
</dbReference>
<protein>
    <recommendedName>
        <fullName evidence="7">Cyclin</fullName>
    </recommendedName>
</protein>
<dbReference type="FunCoup" id="A0A1Z5RL27">
    <property type="interactions" value="8"/>
</dbReference>
<dbReference type="Pfam" id="PF08613">
    <property type="entry name" value="Cyclin"/>
    <property type="match status" value="1"/>
</dbReference>
<proteinExistence type="inferred from homology"/>
<dbReference type="AlphaFoldDB" id="A0A1Z5RL27"/>
<accession>A0A1Z5RL27</accession>
<dbReference type="Proteomes" id="UP000000768">
    <property type="component" value="Chromosome 4"/>
</dbReference>
<evidence type="ECO:0000313" key="6">
    <source>
        <dbReference type="Proteomes" id="UP000000768"/>
    </source>
</evidence>
<dbReference type="GO" id="GO:0051301">
    <property type="term" value="P:cell division"/>
    <property type="evidence" value="ECO:0007669"/>
    <property type="project" value="UniProtKB-KW"/>
</dbReference>
<comment type="similarity">
    <text evidence="1">Belongs to the cyclin family. Cyclin U/P subfamily.</text>
</comment>
<feature type="region of interest" description="Disordered" evidence="4">
    <location>
        <begin position="86"/>
        <end position="147"/>
    </location>
</feature>
<feature type="compositionally biased region" description="Low complexity" evidence="4">
    <location>
        <begin position="127"/>
        <end position="147"/>
    </location>
</feature>
<evidence type="ECO:0000256" key="1">
    <source>
        <dbReference type="ARBA" id="ARBA00007215"/>
    </source>
</evidence>
<organism evidence="5 6">
    <name type="scientific">Sorghum bicolor</name>
    <name type="common">Sorghum</name>
    <name type="synonym">Sorghum vulgare</name>
    <dbReference type="NCBI Taxonomy" id="4558"/>
    <lineage>
        <taxon>Eukaryota</taxon>
        <taxon>Viridiplantae</taxon>
        <taxon>Streptophyta</taxon>
        <taxon>Embryophyta</taxon>
        <taxon>Tracheophyta</taxon>
        <taxon>Spermatophyta</taxon>
        <taxon>Magnoliopsida</taxon>
        <taxon>Liliopsida</taxon>
        <taxon>Poales</taxon>
        <taxon>Poaceae</taxon>
        <taxon>PACMAD clade</taxon>
        <taxon>Panicoideae</taxon>
        <taxon>Andropogonodae</taxon>
        <taxon>Andropogoneae</taxon>
        <taxon>Sorghinae</taxon>
        <taxon>Sorghum</taxon>
    </lineage>
</organism>
<dbReference type="Gene3D" id="1.10.472.10">
    <property type="entry name" value="Cyclin-like"/>
    <property type="match status" value="1"/>
</dbReference>
<evidence type="ECO:0000256" key="2">
    <source>
        <dbReference type="ARBA" id="ARBA00022618"/>
    </source>
</evidence>